<dbReference type="GO" id="GO:0097367">
    <property type="term" value="F:carbohydrate derivative binding"/>
    <property type="evidence" value="ECO:0007669"/>
    <property type="project" value="InterPro"/>
</dbReference>
<feature type="domain" description="SIS" evidence="1">
    <location>
        <begin position="47"/>
        <end position="202"/>
    </location>
</feature>
<keyword evidence="3" id="KW-1185">Reference proteome</keyword>
<dbReference type="EMBL" id="VIVQ01000005">
    <property type="protein sequence ID" value="TWE07409.1"/>
    <property type="molecule type" value="Genomic_DNA"/>
</dbReference>
<dbReference type="PANTHER" id="PTHR30390:SF6">
    <property type="entry name" value="DNAA INITIATOR-ASSOCIATING PROTEIN DIAA"/>
    <property type="match status" value="1"/>
</dbReference>
<sequence>MHNATTEQCSSAISNRRQKSLSEWALLSVALAEPKLVAQVDAAGMELLGCLAGGGTLLVAGNGGSAAIASHVAAELVGKCIFDRSPLPAINLGESLSAVTAVANDYGYEEIFARGVRAHGRTGDVLLAMSTSGSSRNILRALDVAHARNLLTIALTGERGRDLAERADHLLVAPSQETPRIQEVHMLWAHMWCEAVDSVCAS</sequence>
<organism evidence="2 3">
    <name type="scientific">Rudaeicoccus suwonensis</name>
    <dbReference type="NCBI Taxonomy" id="657409"/>
    <lineage>
        <taxon>Bacteria</taxon>
        <taxon>Bacillati</taxon>
        <taxon>Actinomycetota</taxon>
        <taxon>Actinomycetes</taxon>
        <taxon>Micrococcales</taxon>
        <taxon>Dermacoccaceae</taxon>
        <taxon>Rudaeicoccus</taxon>
    </lineage>
</organism>
<evidence type="ECO:0000259" key="1">
    <source>
        <dbReference type="PROSITE" id="PS51464"/>
    </source>
</evidence>
<dbReference type="PROSITE" id="PS51464">
    <property type="entry name" value="SIS"/>
    <property type="match status" value="1"/>
</dbReference>
<dbReference type="GO" id="GO:0016853">
    <property type="term" value="F:isomerase activity"/>
    <property type="evidence" value="ECO:0007669"/>
    <property type="project" value="UniProtKB-KW"/>
</dbReference>
<comment type="caution">
    <text evidence="2">The sequence shown here is derived from an EMBL/GenBank/DDBJ whole genome shotgun (WGS) entry which is preliminary data.</text>
</comment>
<dbReference type="CDD" id="cd05006">
    <property type="entry name" value="SIS_GmhA"/>
    <property type="match status" value="1"/>
</dbReference>
<dbReference type="AlphaFoldDB" id="A0A561DVM2"/>
<dbReference type="Pfam" id="PF13580">
    <property type="entry name" value="SIS_2"/>
    <property type="match status" value="1"/>
</dbReference>
<dbReference type="InterPro" id="IPR050099">
    <property type="entry name" value="SIS_GmhA/DiaA_subfam"/>
</dbReference>
<dbReference type="RefSeq" id="WP_246104714.1">
    <property type="nucleotide sequence ID" value="NZ_VIVQ01000005.1"/>
</dbReference>
<dbReference type="Gene3D" id="3.40.50.10490">
    <property type="entry name" value="Glucose-6-phosphate isomerase like protein, domain 1"/>
    <property type="match status" value="1"/>
</dbReference>
<dbReference type="InterPro" id="IPR046348">
    <property type="entry name" value="SIS_dom_sf"/>
</dbReference>
<evidence type="ECO:0000313" key="2">
    <source>
        <dbReference type="EMBL" id="TWE07409.1"/>
    </source>
</evidence>
<evidence type="ECO:0000313" key="3">
    <source>
        <dbReference type="Proteomes" id="UP000318297"/>
    </source>
</evidence>
<name>A0A561DVM2_9MICO</name>
<protein>
    <submittedName>
        <fullName evidence="2">Phosphoheptose isomerase</fullName>
    </submittedName>
</protein>
<dbReference type="InterPro" id="IPR001347">
    <property type="entry name" value="SIS_dom"/>
</dbReference>
<dbReference type="InterPro" id="IPR035461">
    <property type="entry name" value="GmhA/DiaA"/>
</dbReference>
<dbReference type="SUPFAM" id="SSF53697">
    <property type="entry name" value="SIS domain"/>
    <property type="match status" value="1"/>
</dbReference>
<keyword evidence="2" id="KW-0413">Isomerase</keyword>
<accession>A0A561DVM2</accession>
<dbReference type="Proteomes" id="UP000318297">
    <property type="component" value="Unassembled WGS sequence"/>
</dbReference>
<gene>
    <name evidence="2" type="ORF">BKA23_3423</name>
</gene>
<dbReference type="PANTHER" id="PTHR30390">
    <property type="entry name" value="SEDOHEPTULOSE 7-PHOSPHATE ISOMERASE / DNAA INITIATOR-ASSOCIATING FACTOR FOR REPLICATION INITIATION"/>
    <property type="match status" value="1"/>
</dbReference>
<proteinExistence type="predicted"/>
<dbReference type="GO" id="GO:1901135">
    <property type="term" value="P:carbohydrate derivative metabolic process"/>
    <property type="evidence" value="ECO:0007669"/>
    <property type="project" value="InterPro"/>
</dbReference>
<reference evidence="2 3" key="1">
    <citation type="submission" date="2019-06" db="EMBL/GenBank/DDBJ databases">
        <title>Sequencing the genomes of 1000 actinobacteria strains.</title>
        <authorList>
            <person name="Klenk H.-P."/>
        </authorList>
    </citation>
    <scope>NUCLEOTIDE SEQUENCE [LARGE SCALE GENOMIC DNA]</scope>
    <source>
        <strain evidence="2 3">DSM 19560</strain>
    </source>
</reference>